<dbReference type="PANTHER" id="PTHR42879:SF2">
    <property type="entry name" value="3-OXOACYL-[ACYL-CARRIER-PROTEIN] REDUCTASE FABG"/>
    <property type="match status" value="1"/>
</dbReference>
<dbReference type="FunFam" id="3.40.50.720:FF:000173">
    <property type="entry name" value="3-oxoacyl-[acyl-carrier protein] reductase"/>
    <property type="match status" value="1"/>
</dbReference>
<dbReference type="PANTHER" id="PTHR42879">
    <property type="entry name" value="3-OXOACYL-(ACYL-CARRIER-PROTEIN) REDUCTASE"/>
    <property type="match status" value="1"/>
</dbReference>
<dbReference type="PROSITE" id="PS00061">
    <property type="entry name" value="ADH_SHORT"/>
    <property type="match status" value="1"/>
</dbReference>
<evidence type="ECO:0000313" key="4">
    <source>
        <dbReference type="Proteomes" id="UP000179266"/>
    </source>
</evidence>
<comment type="caution">
    <text evidence="3">The sequence shown here is derived from an EMBL/GenBank/DDBJ whole genome shotgun (WGS) entry which is preliminary data.</text>
</comment>
<dbReference type="InterPro" id="IPR020904">
    <property type="entry name" value="Sc_DH/Rdtase_CS"/>
</dbReference>
<dbReference type="AlphaFoldDB" id="A0A1F7S0V5"/>
<dbReference type="GO" id="GO:0016491">
    <property type="term" value="F:oxidoreductase activity"/>
    <property type="evidence" value="ECO:0007669"/>
    <property type="project" value="UniProtKB-KW"/>
</dbReference>
<evidence type="ECO:0008006" key="5">
    <source>
        <dbReference type="Google" id="ProtNLM"/>
    </source>
</evidence>
<proteinExistence type="inferred from homology"/>
<dbReference type="NCBIfam" id="NF005559">
    <property type="entry name" value="PRK07231.1"/>
    <property type="match status" value="1"/>
</dbReference>
<dbReference type="EMBL" id="MGDD01000106">
    <property type="protein sequence ID" value="OGL46928.1"/>
    <property type="molecule type" value="Genomic_DNA"/>
</dbReference>
<name>A0A1F7S0V5_9BACT</name>
<dbReference type="SUPFAM" id="SSF51735">
    <property type="entry name" value="NAD(P)-binding Rossmann-fold domains"/>
    <property type="match status" value="1"/>
</dbReference>
<gene>
    <name evidence="3" type="ORF">A2161_14005</name>
</gene>
<organism evidence="3 4">
    <name type="scientific">Candidatus Schekmanbacteria bacterium RBG_13_48_7</name>
    <dbReference type="NCBI Taxonomy" id="1817878"/>
    <lineage>
        <taxon>Bacteria</taxon>
        <taxon>Candidatus Schekmaniibacteriota</taxon>
    </lineage>
</organism>
<dbReference type="Gene3D" id="3.40.50.720">
    <property type="entry name" value="NAD(P)-binding Rossmann-like Domain"/>
    <property type="match status" value="1"/>
</dbReference>
<keyword evidence="2" id="KW-0560">Oxidoreductase</keyword>
<comment type="similarity">
    <text evidence="1">Belongs to the short-chain dehydrogenases/reductases (SDR) family.</text>
</comment>
<dbReference type="Proteomes" id="UP000179266">
    <property type="component" value="Unassembled WGS sequence"/>
</dbReference>
<dbReference type="NCBIfam" id="NF009466">
    <property type="entry name" value="PRK12826.1-2"/>
    <property type="match status" value="1"/>
</dbReference>
<reference evidence="3 4" key="1">
    <citation type="journal article" date="2016" name="Nat. Commun.">
        <title>Thousands of microbial genomes shed light on interconnected biogeochemical processes in an aquifer system.</title>
        <authorList>
            <person name="Anantharaman K."/>
            <person name="Brown C.T."/>
            <person name="Hug L.A."/>
            <person name="Sharon I."/>
            <person name="Castelle C.J."/>
            <person name="Probst A.J."/>
            <person name="Thomas B.C."/>
            <person name="Singh A."/>
            <person name="Wilkins M.J."/>
            <person name="Karaoz U."/>
            <person name="Brodie E.L."/>
            <person name="Williams K.H."/>
            <person name="Hubbard S.S."/>
            <person name="Banfield J.F."/>
        </authorList>
    </citation>
    <scope>NUCLEOTIDE SEQUENCE [LARGE SCALE GENOMIC DNA]</scope>
</reference>
<accession>A0A1F7S0V5</accession>
<protein>
    <recommendedName>
        <fullName evidence="5">Beta-ketoacyl-ACP reductase</fullName>
    </recommendedName>
</protein>
<dbReference type="GO" id="GO:0032787">
    <property type="term" value="P:monocarboxylic acid metabolic process"/>
    <property type="evidence" value="ECO:0007669"/>
    <property type="project" value="UniProtKB-ARBA"/>
</dbReference>
<dbReference type="InterPro" id="IPR036291">
    <property type="entry name" value="NAD(P)-bd_dom_sf"/>
</dbReference>
<evidence type="ECO:0000313" key="3">
    <source>
        <dbReference type="EMBL" id="OGL46928.1"/>
    </source>
</evidence>
<evidence type="ECO:0000256" key="2">
    <source>
        <dbReference type="ARBA" id="ARBA00023002"/>
    </source>
</evidence>
<dbReference type="PRINTS" id="PR00080">
    <property type="entry name" value="SDRFAMILY"/>
</dbReference>
<dbReference type="InterPro" id="IPR002347">
    <property type="entry name" value="SDR_fam"/>
</dbReference>
<sequence>MVQNDKIALVTGASSGIGRAIAEELGKNGYYVFVNYLKNKSRACETVTSIQKEHGRASIVQADVSSRIETEKMFDLIEKKMGFVSHLVNNAGLTSDGTLMLMSEDQWISVIKTNLDGTFHCSQAALRGMMHRGNGSIVNIVSPSGIRGQAGQCNYSAAKGGIIAFTKSLAREMGRYQIRINAVSPGVIHTAMSDKYIKKHGDSIRNDIPLGRIGNPEDVAPLVVFLCSDMASYITGQIICVDGGLI</sequence>
<dbReference type="Pfam" id="PF13561">
    <property type="entry name" value="adh_short_C2"/>
    <property type="match status" value="1"/>
</dbReference>
<dbReference type="PRINTS" id="PR00081">
    <property type="entry name" value="GDHRDH"/>
</dbReference>
<evidence type="ECO:0000256" key="1">
    <source>
        <dbReference type="ARBA" id="ARBA00006484"/>
    </source>
</evidence>
<dbReference type="InterPro" id="IPR050259">
    <property type="entry name" value="SDR"/>
</dbReference>